<dbReference type="GeneID" id="24723436"/>
<dbReference type="OrthoDB" id="4610at10239"/>
<gene>
    <name evidence="2" type="ORF">BCP8-2_172</name>
</gene>
<feature type="region of interest" description="Disordered" evidence="1">
    <location>
        <begin position="305"/>
        <end position="440"/>
    </location>
</feature>
<evidence type="ECO:0000256" key="1">
    <source>
        <dbReference type="SAM" id="MobiDB-lite"/>
    </source>
</evidence>
<keyword evidence="3" id="KW-1185">Reference proteome</keyword>
<accession>A0A0E3D9M8</accession>
<feature type="region of interest" description="Disordered" evidence="1">
    <location>
        <begin position="251"/>
        <end position="293"/>
    </location>
</feature>
<feature type="compositionally biased region" description="Low complexity" evidence="1">
    <location>
        <begin position="253"/>
        <end position="266"/>
    </location>
</feature>
<proteinExistence type="predicted"/>
<evidence type="ECO:0000313" key="2">
    <source>
        <dbReference type="EMBL" id="AHJ87210.1"/>
    </source>
</evidence>
<dbReference type="KEGG" id="vg:24723436"/>
<feature type="compositionally biased region" description="Low complexity" evidence="1">
    <location>
        <begin position="384"/>
        <end position="412"/>
    </location>
</feature>
<protein>
    <submittedName>
        <fullName evidence="2">Putative DNA polymerase III subunits gamma and tau</fullName>
    </submittedName>
</protein>
<dbReference type="Proteomes" id="UP000033014">
    <property type="component" value="Segment"/>
</dbReference>
<reference evidence="2 3" key="2">
    <citation type="journal article" date="2015" name="Arch. Virol.">
        <title>Complete genome sequence analysis and identification of putative metallo-beta-lactamase and SpoIIIE homologs in Bacillus cereus group phage BCP8-2, a new member of the proposed Bastille-like group.</title>
        <authorList>
            <person name="Asare P.T."/>
            <person name="Bandara N."/>
            <person name="Jeong T.Y."/>
            <person name="Ryu S."/>
            <person name="Klumpp J."/>
            <person name="Kim K.P."/>
        </authorList>
    </citation>
    <scope>NUCLEOTIDE SEQUENCE [LARGE SCALE GENOMIC DNA]</scope>
    <source>
        <strain evidence="2">BCP8-2</strain>
    </source>
</reference>
<dbReference type="RefSeq" id="YP_009149733.1">
    <property type="nucleotide sequence ID" value="NC_027355.1"/>
</dbReference>
<dbReference type="EMBL" id="KJ081346">
    <property type="protein sequence ID" value="AHJ87210.1"/>
    <property type="molecule type" value="Genomic_DNA"/>
</dbReference>
<sequence>MSFADIINNEQKVLEQSNGNDKVEYPKTKQKRLFFEKDQRELIIQVLPTADLFGQFFVPIRKIFLSAKSSSGKDVNSNFVLDADPNPGSLLEQKITEWAGLGIIPNGYGGQASPRRTYLVNVVRIVQDPASQQWVQERDANGQLVTRVFEMPQSAFSNYIEKLKNPLLNSSGSDLSFMDINRPNPIQITKPEKNSNSKEYKVDVYSNIVLPPLGQGWEQTLENLQEQATPTERLVNGDKWVQAFIDMKEGRKPNQNAGAQPAAPQPTSNPFGTFPGQTVGAPQQPQMGQPVAPLTTGQQVAPMTVGAQPTAPMPTYQPQGQPAPMPTYTAPQPTAPMPSYPQQPVAPAQPNIVMPTGMEQGAGAVEPDPFDIGVQTDLSQNGGVTPQPTQQVAPTAPTTPAPTYTAPETPVPTGEPAVPAPSHATNGLPNIDDLLKTHLN</sequence>
<organism evidence="2 3">
    <name type="scientific">Bacillus phage BCP8-2</name>
    <dbReference type="NCBI Taxonomy" id="1129192"/>
    <lineage>
        <taxon>Viruses</taxon>
        <taxon>Duplodnaviria</taxon>
        <taxon>Heunggongvirae</taxon>
        <taxon>Uroviricota</taxon>
        <taxon>Caudoviricetes</taxon>
        <taxon>Herelleviridae</taxon>
        <taxon>Bastillevirinae</taxon>
        <taxon>Caeruleovirus</taxon>
        <taxon>Caeruleovirus BCP82</taxon>
    </lineage>
</organism>
<evidence type="ECO:0000313" key="3">
    <source>
        <dbReference type="Proteomes" id="UP000033014"/>
    </source>
</evidence>
<reference evidence="3" key="1">
    <citation type="submission" date="2014-01" db="EMBL/GenBank/DDBJ databases">
        <title>Genomic and Proteomic Analysis of Broad Host Range Virulent Bacillus Group Phage BCP8-2 Leading To the Creation of New Genus within Myoviruses.</title>
        <authorList>
            <person name="Bandara N."/>
            <person name="Asare P.T."/>
            <person name="Kim K.P."/>
        </authorList>
    </citation>
    <scope>NUCLEOTIDE SEQUENCE [LARGE SCALE GENOMIC DNA]</scope>
</reference>
<name>A0A0E3D9M8_9CAUD</name>